<comment type="caution">
    <text evidence="2">The sequence shown here is derived from an EMBL/GenBank/DDBJ whole genome shotgun (WGS) entry which is preliminary data.</text>
</comment>
<dbReference type="RefSeq" id="WP_130983017.1">
    <property type="nucleotide sequence ID" value="NZ_SISG01000002.1"/>
</dbReference>
<evidence type="ECO:0000256" key="1">
    <source>
        <dbReference type="ARBA" id="ARBA00006479"/>
    </source>
</evidence>
<dbReference type="SUPFAM" id="SSF53067">
    <property type="entry name" value="Actin-like ATPase domain"/>
    <property type="match status" value="1"/>
</dbReference>
<dbReference type="InterPro" id="IPR036390">
    <property type="entry name" value="WH_DNA-bd_sf"/>
</dbReference>
<dbReference type="InterPro" id="IPR000600">
    <property type="entry name" value="ROK"/>
</dbReference>
<reference evidence="3" key="1">
    <citation type="submission" date="2019-02" db="EMBL/GenBank/DDBJ databases">
        <title>Glaciihabitans arcticus sp. nov., a psychrotolerant bacterium isolated from polar soil.</title>
        <authorList>
            <person name="Dahal R.H."/>
        </authorList>
    </citation>
    <scope>NUCLEOTIDE SEQUENCE [LARGE SCALE GENOMIC DNA]</scope>
    <source>
        <strain evidence="3">RP-3-7</strain>
    </source>
</reference>
<evidence type="ECO:0000313" key="3">
    <source>
        <dbReference type="Proteomes" id="UP000294194"/>
    </source>
</evidence>
<sequence>MARQPVSPRAPGDVRGNNLDVVRRHNLSIVLGLVHAEGSVSRAELTRRTSLNRSTIAALVAELVQLGLVLETEPDATNQVGRPSLVIVPSDKLVAISVYPELDAVTIGLVALGHRVLRTVRYDNVRVPSAREVVNIVGAVVAGMRGELDERFRVAGIGVAVPGLVGVSDGVVSLAPHLDWHNEPLADMLQEATGYPVWAANDATAGAIAEARFGSGRGVDDLIYLNGGASGIGGGVVSSGTLLGGASGFAGELGHTLVNSEGELCHCGATGCLETEVRRAPLLDALGLAPGQAAALDETLVAAWAAGPSPELRELVERQLRFLGVALAGFTNMFNPRLIVLGGFLGSLLEVSGDGLLEAVRGRAIIGSRDNVEITRSTFGSNLLMIGAAELALAGVLADPAG</sequence>
<dbReference type="EMBL" id="SISG01000002">
    <property type="protein sequence ID" value="TBN55446.1"/>
    <property type="molecule type" value="Genomic_DNA"/>
</dbReference>
<evidence type="ECO:0000313" key="2">
    <source>
        <dbReference type="EMBL" id="TBN55446.1"/>
    </source>
</evidence>
<keyword evidence="3" id="KW-1185">Reference proteome</keyword>
<dbReference type="InterPro" id="IPR043129">
    <property type="entry name" value="ATPase_NBD"/>
</dbReference>
<dbReference type="PANTHER" id="PTHR18964">
    <property type="entry name" value="ROK (REPRESSOR, ORF, KINASE) FAMILY"/>
    <property type="match status" value="1"/>
</dbReference>
<comment type="similarity">
    <text evidence="1">Belongs to the ROK (NagC/XylR) family.</text>
</comment>
<accession>A0A4V2JEJ1</accession>
<dbReference type="PANTHER" id="PTHR18964:SF149">
    <property type="entry name" value="BIFUNCTIONAL UDP-N-ACETYLGLUCOSAMINE 2-EPIMERASE_N-ACETYLMANNOSAMINE KINASE"/>
    <property type="match status" value="1"/>
</dbReference>
<proteinExistence type="inferred from homology"/>
<dbReference type="Pfam" id="PF00480">
    <property type="entry name" value="ROK"/>
    <property type="match status" value="1"/>
</dbReference>
<protein>
    <submittedName>
        <fullName evidence="2">ROK family transcriptional regulator</fullName>
    </submittedName>
</protein>
<name>A0A4V2JEJ1_9MICO</name>
<dbReference type="Gene3D" id="3.30.420.40">
    <property type="match status" value="2"/>
</dbReference>
<dbReference type="SUPFAM" id="SSF46785">
    <property type="entry name" value="Winged helix' DNA-binding domain"/>
    <property type="match status" value="1"/>
</dbReference>
<gene>
    <name evidence="2" type="ORF">EYE40_14665</name>
</gene>
<dbReference type="AlphaFoldDB" id="A0A4V2JEJ1"/>
<dbReference type="Gene3D" id="1.10.10.10">
    <property type="entry name" value="Winged helix-like DNA-binding domain superfamily/Winged helix DNA-binding domain"/>
    <property type="match status" value="1"/>
</dbReference>
<organism evidence="2 3">
    <name type="scientific">Glaciihabitans arcticus</name>
    <dbReference type="NCBI Taxonomy" id="2668039"/>
    <lineage>
        <taxon>Bacteria</taxon>
        <taxon>Bacillati</taxon>
        <taxon>Actinomycetota</taxon>
        <taxon>Actinomycetes</taxon>
        <taxon>Micrococcales</taxon>
        <taxon>Microbacteriaceae</taxon>
        <taxon>Glaciihabitans</taxon>
    </lineage>
</organism>
<dbReference type="InterPro" id="IPR036388">
    <property type="entry name" value="WH-like_DNA-bd_sf"/>
</dbReference>
<dbReference type="Proteomes" id="UP000294194">
    <property type="component" value="Unassembled WGS sequence"/>
</dbReference>